<comment type="caution">
    <text evidence="1">The sequence shown here is derived from an EMBL/GenBank/DDBJ whole genome shotgun (WGS) entry which is preliminary data.</text>
</comment>
<proteinExistence type="predicted"/>
<organism evidence="1 2">
    <name type="scientific">Albidovulum denitrificans</name>
    <dbReference type="NCBI Taxonomy" id="404881"/>
    <lineage>
        <taxon>Bacteria</taxon>
        <taxon>Pseudomonadati</taxon>
        <taxon>Pseudomonadota</taxon>
        <taxon>Alphaproteobacteria</taxon>
        <taxon>Rhodobacterales</taxon>
        <taxon>Paracoccaceae</taxon>
        <taxon>Albidovulum</taxon>
    </lineage>
</organism>
<dbReference type="AlphaFoldDB" id="A0A2S8S4D1"/>
<accession>A0A2S8S4D1</accession>
<evidence type="ECO:0000313" key="2">
    <source>
        <dbReference type="Proteomes" id="UP000238338"/>
    </source>
</evidence>
<reference evidence="1 2" key="1">
    <citation type="submission" date="2018-02" db="EMBL/GenBank/DDBJ databases">
        <title>Genomic Encyclopedia of Archaeal and Bacterial Type Strains, Phase II (KMG-II): from individual species to whole genera.</title>
        <authorList>
            <person name="Goeker M."/>
        </authorList>
    </citation>
    <scope>NUCLEOTIDE SEQUENCE [LARGE SCALE GENOMIC DNA]</scope>
    <source>
        <strain evidence="1 2">DSM 18921</strain>
    </source>
</reference>
<dbReference type="EMBL" id="PVEP01000007">
    <property type="protein sequence ID" value="PQV55660.1"/>
    <property type="molecule type" value="Genomic_DNA"/>
</dbReference>
<dbReference type="Proteomes" id="UP000238338">
    <property type="component" value="Unassembled WGS sequence"/>
</dbReference>
<evidence type="ECO:0000313" key="1">
    <source>
        <dbReference type="EMBL" id="PQV55660.1"/>
    </source>
</evidence>
<dbReference type="OrthoDB" id="7869496at2"/>
<sequence length="135" mass="14468">MTQSMPVALDLPVPLILALGQAARDAGVTPTDFVILALTDALHERGHPPGDATAGVRQALGLAGDWLDLQRRLRQAGHVLRRHRDGGLYLHDWPFDRPVLPLSDLGYTLAGLTLRFAAPFPGEPVAAPLSQTRAA</sequence>
<keyword evidence="2" id="KW-1185">Reference proteome</keyword>
<name>A0A2S8S4D1_9RHOB</name>
<gene>
    <name evidence="1" type="ORF">LX70_02981</name>
</gene>
<protein>
    <submittedName>
        <fullName evidence="1">Uncharacterized protein</fullName>
    </submittedName>
</protein>